<reference evidence="1" key="2">
    <citation type="submission" date="2018-05" db="EMBL/GenBank/DDBJ databases">
        <title>OmerRS3 (Oryza meridionalis Reference Sequence Version 3).</title>
        <authorList>
            <person name="Zhang J."/>
            <person name="Kudrna D."/>
            <person name="Lee S."/>
            <person name="Talag J."/>
            <person name="Welchert J."/>
            <person name="Wing R.A."/>
        </authorList>
    </citation>
    <scope>NUCLEOTIDE SEQUENCE [LARGE SCALE GENOMIC DNA]</scope>
    <source>
        <strain evidence="1">cv. OR44</strain>
    </source>
</reference>
<dbReference type="EnsemblPlants" id="OMERI05G14980.1">
    <property type="protein sequence ID" value="OMERI05G14980.1"/>
    <property type="gene ID" value="OMERI05G14980"/>
</dbReference>
<keyword evidence="2" id="KW-1185">Reference proteome</keyword>
<sequence length="87" mass="9969">MERNGGGSAGKKAEGRRLCLTAVDHERSLRFLLLRHRQGRRWRRLRSWAQPTAFRDIPDGSALVNLHGDEGMRTTTSILGGQQWCRR</sequence>
<evidence type="ECO:0000313" key="2">
    <source>
        <dbReference type="Proteomes" id="UP000008021"/>
    </source>
</evidence>
<dbReference type="HOGENOM" id="CLU_2487210_0_0_1"/>
<proteinExistence type="predicted"/>
<name>A0A0E0DRN3_9ORYZ</name>
<dbReference type="AlphaFoldDB" id="A0A0E0DRN3"/>
<protein>
    <submittedName>
        <fullName evidence="1">Uncharacterized protein</fullName>
    </submittedName>
</protein>
<reference evidence="1" key="1">
    <citation type="submission" date="2015-04" db="UniProtKB">
        <authorList>
            <consortium name="EnsemblPlants"/>
        </authorList>
    </citation>
    <scope>IDENTIFICATION</scope>
</reference>
<evidence type="ECO:0000313" key="1">
    <source>
        <dbReference type="EnsemblPlants" id="OMERI05G14980.1"/>
    </source>
</evidence>
<dbReference type="Gramene" id="OMERI05G14980.1">
    <property type="protein sequence ID" value="OMERI05G14980.1"/>
    <property type="gene ID" value="OMERI05G14980"/>
</dbReference>
<organism evidence="1">
    <name type="scientific">Oryza meridionalis</name>
    <dbReference type="NCBI Taxonomy" id="40149"/>
    <lineage>
        <taxon>Eukaryota</taxon>
        <taxon>Viridiplantae</taxon>
        <taxon>Streptophyta</taxon>
        <taxon>Embryophyta</taxon>
        <taxon>Tracheophyta</taxon>
        <taxon>Spermatophyta</taxon>
        <taxon>Magnoliopsida</taxon>
        <taxon>Liliopsida</taxon>
        <taxon>Poales</taxon>
        <taxon>Poaceae</taxon>
        <taxon>BOP clade</taxon>
        <taxon>Oryzoideae</taxon>
        <taxon>Oryzeae</taxon>
        <taxon>Oryzinae</taxon>
        <taxon>Oryza</taxon>
    </lineage>
</organism>
<accession>A0A0E0DRN3</accession>
<dbReference type="Proteomes" id="UP000008021">
    <property type="component" value="Chromosome 5"/>
</dbReference>